<evidence type="ECO:0000256" key="13">
    <source>
        <dbReference type="SAM" id="Phobius"/>
    </source>
</evidence>
<gene>
    <name evidence="15" type="primary">yidC</name>
    <name evidence="15" type="ORF">G3T38_05905</name>
</gene>
<reference evidence="15 16" key="1">
    <citation type="journal article" date="2014" name="Int. J. Syst. Evol. Microbiol.">
        <title>Nocardioides zeae sp. nov., isolated from the stem of Zea mays.</title>
        <authorList>
            <person name="Glaeser S.P."/>
            <person name="McInroy J.A."/>
            <person name="Busse H.J."/>
            <person name="Kampfer P."/>
        </authorList>
    </citation>
    <scope>NUCLEOTIDE SEQUENCE [LARGE SCALE GENOMIC DNA]</scope>
    <source>
        <strain evidence="15 16">JCM 30728</strain>
    </source>
</reference>
<evidence type="ECO:0000256" key="11">
    <source>
        <dbReference type="ARBA" id="ARBA00033342"/>
    </source>
</evidence>
<comment type="subcellular location">
    <subcellularLocation>
        <location evidence="1 12">Membrane</location>
        <topology evidence="1 12">Multi-pass membrane protein</topology>
    </subcellularLocation>
</comment>
<evidence type="ECO:0000259" key="14">
    <source>
        <dbReference type="Pfam" id="PF02096"/>
    </source>
</evidence>
<keyword evidence="6 13" id="KW-0472">Membrane</keyword>
<comment type="function">
    <text evidence="7">Required for the insertion and/or proper folding and/or complex formation of integral membrane proteins into the membrane. Involved in integration of membrane proteins that insert both dependently and independently of the Sec translocase complex, as well as at least some lipoproteins. Aids folding of multispanning membrane proteins.</text>
</comment>
<feature type="transmembrane region" description="Helical" evidence="13">
    <location>
        <begin position="164"/>
        <end position="182"/>
    </location>
</feature>
<dbReference type="GO" id="GO:0032977">
    <property type="term" value="F:membrane insertase activity"/>
    <property type="evidence" value="ECO:0007669"/>
    <property type="project" value="InterPro"/>
</dbReference>
<dbReference type="InterPro" id="IPR001708">
    <property type="entry name" value="YidC/ALB3/OXA1/COX18"/>
</dbReference>
<comment type="similarity">
    <text evidence="2">Belongs to the OXA1/ALB3/YidC family. Type 1 subfamily.</text>
</comment>
<dbReference type="InterPro" id="IPR028055">
    <property type="entry name" value="YidC/Oxa/ALB_C"/>
</dbReference>
<sequence>MSGAWDAVESVLQLVLLALDGAFAALGATRWWSWGFAVVALTLLVRAALLPTLALQLRFTRRMDALEPQLQEIRERHGVGSTPLVKRPGKAAAAWVRAEEEQDALLKEHGVRWWVGFLPALVQIPAVVAVLRLFGSADRTADLHPATWAAVPAPTTTFLHHDDGRAVVLATVLVAVVLVHVGQRRALAARPDPAAVTPTGRRLRLAALPVLAGALALNLPLAIVLSLTTSLLWGIGQSTWMAARRRAPRPQPEVARA</sequence>
<name>A0A6P0HGP0_9ACTN</name>
<comment type="subunit">
    <text evidence="8">Interacts with the Sec translocase complex via SecD. Specifically interacts with transmembrane segments of nascent integral membrane proteins during membrane integration.</text>
</comment>
<evidence type="ECO:0000256" key="4">
    <source>
        <dbReference type="ARBA" id="ARBA00022692"/>
    </source>
</evidence>
<dbReference type="GO" id="GO:0005886">
    <property type="term" value="C:plasma membrane"/>
    <property type="evidence" value="ECO:0007669"/>
    <property type="project" value="TreeGrafter"/>
</dbReference>
<accession>A0A6P0HGP0</accession>
<evidence type="ECO:0000256" key="5">
    <source>
        <dbReference type="ARBA" id="ARBA00022989"/>
    </source>
</evidence>
<evidence type="ECO:0000256" key="6">
    <source>
        <dbReference type="ARBA" id="ARBA00023136"/>
    </source>
</evidence>
<dbReference type="NCBIfam" id="TIGR03592">
    <property type="entry name" value="yidC_oxa1_cterm"/>
    <property type="match status" value="1"/>
</dbReference>
<dbReference type="PANTHER" id="PTHR12428:SF65">
    <property type="entry name" value="CYTOCHROME C OXIDASE ASSEMBLY PROTEIN COX18, MITOCHONDRIAL"/>
    <property type="match status" value="1"/>
</dbReference>
<evidence type="ECO:0000256" key="8">
    <source>
        <dbReference type="ARBA" id="ARBA00026028"/>
    </source>
</evidence>
<dbReference type="Proteomes" id="UP000468687">
    <property type="component" value="Unassembled WGS sequence"/>
</dbReference>
<protein>
    <recommendedName>
        <fullName evidence="3">Membrane protein insertase YidC</fullName>
    </recommendedName>
    <alternativeName>
        <fullName evidence="11">Foldase YidC</fullName>
    </alternativeName>
    <alternativeName>
        <fullName evidence="10">Membrane integrase YidC</fullName>
    </alternativeName>
    <alternativeName>
        <fullName evidence="9">Membrane protein YidC</fullName>
    </alternativeName>
</protein>
<keyword evidence="5 13" id="KW-1133">Transmembrane helix</keyword>
<evidence type="ECO:0000256" key="7">
    <source>
        <dbReference type="ARBA" id="ARBA00025034"/>
    </source>
</evidence>
<evidence type="ECO:0000256" key="2">
    <source>
        <dbReference type="ARBA" id="ARBA00010527"/>
    </source>
</evidence>
<dbReference type="PANTHER" id="PTHR12428">
    <property type="entry name" value="OXA1"/>
    <property type="match status" value="1"/>
</dbReference>
<feature type="transmembrane region" description="Helical" evidence="13">
    <location>
        <begin position="203"/>
        <end position="236"/>
    </location>
</feature>
<dbReference type="AlphaFoldDB" id="A0A6P0HGP0"/>
<evidence type="ECO:0000256" key="1">
    <source>
        <dbReference type="ARBA" id="ARBA00004141"/>
    </source>
</evidence>
<evidence type="ECO:0000256" key="9">
    <source>
        <dbReference type="ARBA" id="ARBA00031538"/>
    </source>
</evidence>
<feature type="transmembrane region" description="Helical" evidence="13">
    <location>
        <begin position="113"/>
        <end position="134"/>
    </location>
</feature>
<evidence type="ECO:0000256" key="10">
    <source>
        <dbReference type="ARBA" id="ARBA00033245"/>
    </source>
</evidence>
<keyword evidence="4 12" id="KW-0812">Transmembrane</keyword>
<organism evidence="15 16">
    <name type="scientific">Nocardioides zeae</name>
    <dbReference type="NCBI Taxonomy" id="1457234"/>
    <lineage>
        <taxon>Bacteria</taxon>
        <taxon>Bacillati</taxon>
        <taxon>Actinomycetota</taxon>
        <taxon>Actinomycetes</taxon>
        <taxon>Propionibacteriales</taxon>
        <taxon>Nocardioidaceae</taxon>
        <taxon>Nocardioides</taxon>
    </lineage>
</organism>
<feature type="transmembrane region" description="Helical" evidence="13">
    <location>
        <begin position="34"/>
        <end position="55"/>
    </location>
</feature>
<feature type="domain" description="Membrane insertase YidC/Oxa/ALB C-terminal" evidence="14">
    <location>
        <begin position="34"/>
        <end position="241"/>
    </location>
</feature>
<dbReference type="Pfam" id="PF02096">
    <property type="entry name" value="60KD_IMP"/>
    <property type="match status" value="1"/>
</dbReference>
<evidence type="ECO:0000313" key="15">
    <source>
        <dbReference type="EMBL" id="NEN77808.1"/>
    </source>
</evidence>
<dbReference type="GO" id="GO:0051205">
    <property type="term" value="P:protein insertion into membrane"/>
    <property type="evidence" value="ECO:0007669"/>
    <property type="project" value="TreeGrafter"/>
</dbReference>
<evidence type="ECO:0000313" key="16">
    <source>
        <dbReference type="Proteomes" id="UP000468687"/>
    </source>
</evidence>
<evidence type="ECO:0000256" key="12">
    <source>
        <dbReference type="RuleBase" id="RU003945"/>
    </source>
</evidence>
<proteinExistence type="inferred from homology"/>
<keyword evidence="16" id="KW-1185">Reference proteome</keyword>
<comment type="caution">
    <text evidence="15">The sequence shown here is derived from an EMBL/GenBank/DDBJ whole genome shotgun (WGS) entry which is preliminary data.</text>
</comment>
<dbReference type="RefSeq" id="WP_163771171.1">
    <property type="nucleotide sequence ID" value="NZ_JAAGXA010000003.1"/>
</dbReference>
<evidence type="ECO:0000256" key="3">
    <source>
        <dbReference type="ARBA" id="ARBA00015325"/>
    </source>
</evidence>
<dbReference type="EMBL" id="JAAGXA010000003">
    <property type="protein sequence ID" value="NEN77808.1"/>
    <property type="molecule type" value="Genomic_DNA"/>
</dbReference>